<dbReference type="Pfam" id="PF12770">
    <property type="entry name" value="CHAT"/>
    <property type="match status" value="1"/>
</dbReference>
<evidence type="ECO:0000256" key="1">
    <source>
        <dbReference type="PROSITE-ProRule" id="PRU00339"/>
    </source>
</evidence>
<dbReference type="InterPro" id="IPR011990">
    <property type="entry name" value="TPR-like_helical_dom_sf"/>
</dbReference>
<reference evidence="4 5" key="1">
    <citation type="journal article" date="2022" name="Front. Microbiol.">
        <title>High genomic differentiation and limited gene flow indicate recent cryptic speciation within the genus Laspinema (cyanobacteria).</title>
        <authorList>
            <person name="Stanojkovic A."/>
            <person name="Skoupy S."/>
            <person name="Skaloud P."/>
            <person name="Dvorak P."/>
        </authorList>
    </citation>
    <scope>NUCLEOTIDE SEQUENCE [LARGE SCALE GENOMIC DNA]</scope>
    <source>
        <strain evidence="4 5">D3b</strain>
    </source>
</reference>
<organism evidence="4 5">
    <name type="scientific">Laspinema olomoucense D3b</name>
    <dbReference type="NCBI Taxonomy" id="2953688"/>
    <lineage>
        <taxon>Bacteria</taxon>
        <taxon>Bacillati</taxon>
        <taxon>Cyanobacteriota</taxon>
        <taxon>Cyanophyceae</taxon>
        <taxon>Oscillatoriophycideae</taxon>
        <taxon>Oscillatoriales</taxon>
        <taxon>Laspinemataceae</taxon>
        <taxon>Laspinema</taxon>
        <taxon>Laspinema olomoucense</taxon>
    </lineage>
</organism>
<dbReference type="Proteomes" id="UP001525961">
    <property type="component" value="Unassembled WGS sequence"/>
</dbReference>
<proteinExistence type="predicted"/>
<dbReference type="InterPro" id="IPR019734">
    <property type="entry name" value="TPR_rpt"/>
</dbReference>
<keyword evidence="5" id="KW-1185">Reference proteome</keyword>
<gene>
    <name evidence="4" type="ORF">NG792_23045</name>
</gene>
<protein>
    <submittedName>
        <fullName evidence="4">CHAT domain-containing protein</fullName>
    </submittedName>
</protein>
<comment type="caution">
    <text evidence="4">The sequence shown here is derived from an EMBL/GenBank/DDBJ whole genome shotgun (WGS) entry which is preliminary data.</text>
</comment>
<accession>A0ABT2ND34</accession>
<name>A0ABT2ND34_9CYAN</name>
<dbReference type="PROSITE" id="PS50005">
    <property type="entry name" value="TPR"/>
    <property type="match status" value="1"/>
</dbReference>
<dbReference type="Gene3D" id="1.25.40.10">
    <property type="entry name" value="Tetratricopeptide repeat domain"/>
    <property type="match status" value="1"/>
</dbReference>
<dbReference type="EMBL" id="JAMXFA010000040">
    <property type="protein sequence ID" value="MCT7980606.1"/>
    <property type="molecule type" value="Genomic_DNA"/>
</dbReference>
<dbReference type="InterPro" id="IPR024983">
    <property type="entry name" value="CHAT_dom"/>
</dbReference>
<evidence type="ECO:0000256" key="2">
    <source>
        <dbReference type="SAM" id="MobiDB-lite"/>
    </source>
</evidence>
<evidence type="ECO:0000313" key="4">
    <source>
        <dbReference type="EMBL" id="MCT7980606.1"/>
    </source>
</evidence>
<feature type="repeat" description="TPR" evidence="1">
    <location>
        <begin position="731"/>
        <end position="764"/>
    </location>
</feature>
<feature type="domain" description="CHAT" evidence="3">
    <location>
        <begin position="88"/>
        <end position="381"/>
    </location>
</feature>
<dbReference type="RefSeq" id="WP_261236971.1">
    <property type="nucleotide sequence ID" value="NZ_JAMXFA010000040.1"/>
</dbReference>
<dbReference type="SUPFAM" id="SSF48452">
    <property type="entry name" value="TPR-like"/>
    <property type="match status" value="1"/>
</dbReference>
<sequence>MSQKFEELHISVTPVGDDKYLVRTEQAPKGVLPAEEQVVWPVEGWLSQATKLMEDPLLMLMRLNDQPHSSSDSPRGNSERITLGNLVELGQELYQALFQGSLLDRLTSAQAIAHNQGNVLRLRLGLKGPHLPRLPWEVIHEDTRAIATGKDLVFSRYQPTLAPVALPGNTGDRVKILMVLAAPTDRENLALKREAVHLQEDLKARWRSGTPVTGKPPQIQLDILEQPNREELTRALEQNHYQVLHYSGHSDVGAGGGELYLVNRKTGLSEVLTGNDLAGLLVNAGIRMAVFNSCRGAYTASSDPTDATGRRSLAEVLVKRGVPGVLAMAERITDDVALTLTRLFYYNIKQGYPVDLSLNRARQGLMSAYGSHELYWALPVLYLHPEFDGYLTSNPETTGNPRTTVGDRPLPRQTSPIPQEIAAASSLAAFSPPSNSHTREAIDFSTIPPSRTGTITVPNAFAEDEAELFDEGDLEGVYEDIMYDELDEDEAVSVVSELFREMVGETDPEADAVHRQNSQVQKAFDILEETLTEEELPPTAKIPPYTAENWPLPATDAPLSQPPRHKTLSAVKSFGYKWRVAIGAAVAIAIAGAGFWTGQTRFSATTPGPGAVFPPTASIAVESPLSPGNQANFSQLQTPEVGKLAFAYFNEGDAIAGQKAVEELLQPQRSALNYAEAVLSGVPEPHKFDSSITFLWGRLAWQAVLSGNPKYSLDDVRRYWTRAVQQEPNNPTYYNALGFAYYADGNFKKAEDAWMESLKILEKMPVMGAKNSTTPETAPLESYDALTAYAGFSLVLSRSASDLPPGDRAQVLSKAIKLRKIVLNADPLGFQPDALATDWMWPESALEDWRSLLMTPEQSP</sequence>
<feature type="region of interest" description="Disordered" evidence="2">
    <location>
        <begin position="429"/>
        <end position="449"/>
    </location>
</feature>
<keyword evidence="1" id="KW-0802">TPR repeat</keyword>
<evidence type="ECO:0000313" key="5">
    <source>
        <dbReference type="Proteomes" id="UP001525961"/>
    </source>
</evidence>
<evidence type="ECO:0000259" key="3">
    <source>
        <dbReference type="Pfam" id="PF12770"/>
    </source>
</evidence>